<keyword evidence="1" id="KW-0479">Metal-binding</keyword>
<keyword evidence="3" id="KW-0460">Magnesium</keyword>
<comment type="function">
    <text evidence="5">GTPase that associates with the 50S ribosomal subunit and may have a role during protein synthesis or ribosome biogenesis.</text>
</comment>
<proteinExistence type="inferred from homology"/>
<dbReference type="Gene3D" id="6.10.250.2860">
    <property type="match status" value="1"/>
</dbReference>
<dbReference type="PRINTS" id="PR00326">
    <property type="entry name" value="GTP1OBG"/>
</dbReference>
<dbReference type="HAMAP" id="MF_00900">
    <property type="entry name" value="GTPase_HflX"/>
    <property type="match status" value="1"/>
</dbReference>
<dbReference type="EMBL" id="CP124616">
    <property type="protein sequence ID" value="WGW05864.1"/>
    <property type="molecule type" value="Genomic_DNA"/>
</dbReference>
<dbReference type="Gene3D" id="3.40.50.11060">
    <property type="entry name" value="GTPase HflX, N-terminal domain"/>
    <property type="match status" value="1"/>
</dbReference>
<dbReference type="InterPro" id="IPR016496">
    <property type="entry name" value="GTPase_HflX"/>
</dbReference>
<evidence type="ECO:0000256" key="4">
    <source>
        <dbReference type="ARBA" id="ARBA00023134"/>
    </source>
</evidence>
<dbReference type="Proteomes" id="UP001241605">
    <property type="component" value="Chromosome"/>
</dbReference>
<dbReference type="CDD" id="cd01878">
    <property type="entry name" value="HflX"/>
    <property type="match status" value="1"/>
</dbReference>
<dbReference type="PROSITE" id="PS51705">
    <property type="entry name" value="G_HFLX"/>
    <property type="match status" value="1"/>
</dbReference>
<dbReference type="Pfam" id="PF01926">
    <property type="entry name" value="MMR_HSR1"/>
    <property type="match status" value="1"/>
</dbReference>
<evidence type="ECO:0000313" key="8">
    <source>
        <dbReference type="Proteomes" id="UP001241605"/>
    </source>
</evidence>
<feature type="domain" description="Hflx-type G" evidence="6">
    <location>
        <begin position="187"/>
        <end position="356"/>
    </location>
</feature>
<sequence>MKSVQDRRKADMALEEAVSLAHALPHLEVVGQTVVPLKRAHPGMLFGKGKIAELKDRFKAEEVDLVLVDGPVSPVQQRNLEKEWGVKLLDRTGLILEIFSDRAATREGVLQVEMAHLSYQRTRLVRAWTHLERQRGGLGFVGGPGETQIEADRRAIDEQLVRLRRQLDKVVKTRELHRAARAKVPYPIVALVGYTNAGKSTLFNRLTGAEVLAKDMLFATLDPTMRQVELPTGTTVILSDTVGFISDLPTELVAAFRATLEEVLAADVIVHVRDISHPESEAQARDVRTILNSLGVDDQVPQVELWNKIDRLDDEQADATRNRANRDDGIFAVSAITGEGLDAFLDAVTRSLGEEKRREDLILPYNQGRKRAWLFEKGLVETEAQTEDGYALTVHWTATDKARFDAL</sequence>
<dbReference type="RefSeq" id="WP_282302487.1">
    <property type="nucleotide sequence ID" value="NZ_CP124616.1"/>
</dbReference>
<dbReference type="InterPro" id="IPR006073">
    <property type="entry name" value="GTP-bd"/>
</dbReference>
<gene>
    <name evidence="5 7" type="primary">hflX</name>
    <name evidence="7" type="ORF">QF118_14420</name>
</gene>
<dbReference type="InterPro" id="IPR027417">
    <property type="entry name" value="P-loop_NTPase"/>
</dbReference>
<evidence type="ECO:0000313" key="7">
    <source>
        <dbReference type="EMBL" id="WGW05864.1"/>
    </source>
</evidence>
<evidence type="ECO:0000256" key="1">
    <source>
        <dbReference type="ARBA" id="ARBA00022723"/>
    </source>
</evidence>
<dbReference type="Pfam" id="PF19275">
    <property type="entry name" value="HflX_C"/>
    <property type="match status" value="1"/>
</dbReference>
<dbReference type="PIRSF" id="PIRSF006809">
    <property type="entry name" value="GTP-binding_hflX_prd"/>
    <property type="match status" value="1"/>
</dbReference>
<organism evidence="7 8">
    <name type="scientific">Tropicibacter oceani</name>
    <dbReference type="NCBI Taxonomy" id="3058420"/>
    <lineage>
        <taxon>Bacteria</taxon>
        <taxon>Pseudomonadati</taxon>
        <taxon>Pseudomonadota</taxon>
        <taxon>Alphaproteobacteria</taxon>
        <taxon>Rhodobacterales</taxon>
        <taxon>Roseobacteraceae</taxon>
        <taxon>Tropicibacter</taxon>
    </lineage>
</organism>
<dbReference type="SUPFAM" id="SSF52540">
    <property type="entry name" value="P-loop containing nucleoside triphosphate hydrolases"/>
    <property type="match status" value="1"/>
</dbReference>
<keyword evidence="8" id="KW-1185">Reference proteome</keyword>
<accession>A0ABY8QMJ1</accession>
<dbReference type="PANTHER" id="PTHR10229">
    <property type="entry name" value="GTP-BINDING PROTEIN HFLX"/>
    <property type="match status" value="1"/>
</dbReference>
<comment type="subcellular location">
    <subcellularLocation>
        <location evidence="5">Cytoplasm</location>
    </subcellularLocation>
    <text evidence="5">May associate with membranes.</text>
</comment>
<keyword evidence="2 5" id="KW-0547">Nucleotide-binding</keyword>
<dbReference type="InterPro" id="IPR032305">
    <property type="entry name" value="GTP-bd_M"/>
</dbReference>
<dbReference type="InterPro" id="IPR025121">
    <property type="entry name" value="GTPase_HflX_N"/>
</dbReference>
<dbReference type="Pfam" id="PF13167">
    <property type="entry name" value="GTP-bdg_N"/>
    <property type="match status" value="1"/>
</dbReference>
<evidence type="ECO:0000256" key="5">
    <source>
        <dbReference type="HAMAP-Rule" id="MF_00900"/>
    </source>
</evidence>
<dbReference type="InterPro" id="IPR045498">
    <property type="entry name" value="HflX_C"/>
</dbReference>
<keyword evidence="4 5" id="KW-0342">GTP-binding</keyword>
<name>A0ABY8QMJ1_9RHOB</name>
<dbReference type="Gene3D" id="3.40.50.300">
    <property type="entry name" value="P-loop containing nucleotide triphosphate hydrolases"/>
    <property type="match status" value="1"/>
</dbReference>
<dbReference type="Pfam" id="PF16360">
    <property type="entry name" value="GTP-bdg_M"/>
    <property type="match status" value="1"/>
</dbReference>
<reference evidence="7 8" key="1">
    <citation type="submission" date="2023-05" db="EMBL/GenBank/DDBJ databases">
        <title>YMD87, complete Genome.</title>
        <authorList>
            <person name="Zhang J."/>
            <person name="Xu X."/>
        </authorList>
    </citation>
    <scope>NUCLEOTIDE SEQUENCE [LARGE SCALE GENOMIC DNA]</scope>
    <source>
        <strain evidence="7 8">YMD87</strain>
    </source>
</reference>
<comment type="subunit">
    <text evidence="5">Monomer. Associates with the 50S ribosomal subunit.</text>
</comment>
<keyword evidence="5" id="KW-0963">Cytoplasm</keyword>
<dbReference type="InterPro" id="IPR042108">
    <property type="entry name" value="GTPase_HflX_N_sf"/>
</dbReference>
<evidence type="ECO:0000256" key="2">
    <source>
        <dbReference type="ARBA" id="ARBA00022741"/>
    </source>
</evidence>
<dbReference type="NCBIfam" id="TIGR03156">
    <property type="entry name" value="GTP_HflX"/>
    <property type="match status" value="1"/>
</dbReference>
<protein>
    <recommendedName>
        <fullName evidence="5">GTPase HflX</fullName>
    </recommendedName>
    <alternativeName>
        <fullName evidence="5">GTP-binding protein HflX</fullName>
    </alternativeName>
</protein>
<evidence type="ECO:0000259" key="6">
    <source>
        <dbReference type="PROSITE" id="PS51705"/>
    </source>
</evidence>
<dbReference type="PANTHER" id="PTHR10229:SF0">
    <property type="entry name" value="GTP-BINDING PROTEIN 6-RELATED"/>
    <property type="match status" value="1"/>
</dbReference>
<comment type="similarity">
    <text evidence="5">Belongs to the TRAFAC class OBG-HflX-like GTPase superfamily. HflX GTPase family.</text>
</comment>
<dbReference type="InterPro" id="IPR030394">
    <property type="entry name" value="G_HFLX_dom"/>
</dbReference>
<evidence type="ECO:0000256" key="3">
    <source>
        <dbReference type="ARBA" id="ARBA00022842"/>
    </source>
</evidence>